<dbReference type="SUPFAM" id="SSF55347">
    <property type="entry name" value="Glyceraldehyde-3-phosphate dehydrogenase-like, C-terminal domain"/>
    <property type="match status" value="1"/>
</dbReference>
<evidence type="ECO:0000256" key="9">
    <source>
        <dbReference type="ARBA" id="ARBA00022550"/>
    </source>
</evidence>
<evidence type="ECO:0000256" key="5">
    <source>
        <dbReference type="ARBA" id="ARBA00010813"/>
    </source>
</evidence>
<evidence type="ECO:0000256" key="13">
    <source>
        <dbReference type="ARBA" id="ARBA00023235"/>
    </source>
</evidence>
<dbReference type="GO" id="GO:0008654">
    <property type="term" value="P:phospholipid biosynthetic process"/>
    <property type="evidence" value="ECO:0007669"/>
    <property type="project" value="UniProtKB-KW"/>
</dbReference>
<reference evidence="16 17" key="1">
    <citation type="journal article" date="2020" name="J. Phycol.">
        <title>Comparative genome analysis reveals Cyanidiococcus gen. nov., a new extremophilic red algal genus sister to Cyanidioschyzon (Cyanidioschyzonaceae, Rhodophyta).</title>
        <authorList>
            <person name="Liu S.-L."/>
            <person name="Chiang Y.-R."/>
            <person name="Yoon H.S."/>
            <person name="Fu H.-Y."/>
        </authorList>
    </citation>
    <scope>NUCLEOTIDE SEQUENCE [LARGE SCALE GENOMIC DNA]</scope>
    <source>
        <strain evidence="16 17">THAL066</strain>
    </source>
</reference>
<dbReference type="Gene3D" id="3.40.50.720">
    <property type="entry name" value="NAD(P)-binding Rossmann-like Domain"/>
    <property type="match status" value="2"/>
</dbReference>
<keyword evidence="12" id="KW-0594">Phospholipid biosynthesis</keyword>
<feature type="domain" description="Myo-inositol-1-phosphate synthase GAPDH-like" evidence="15">
    <location>
        <begin position="333"/>
        <end position="446"/>
    </location>
</feature>
<evidence type="ECO:0000256" key="7">
    <source>
        <dbReference type="ARBA" id="ARBA00022490"/>
    </source>
</evidence>
<comment type="subcellular location">
    <subcellularLocation>
        <location evidence="3">Cytoplasm</location>
    </subcellularLocation>
</comment>
<evidence type="ECO:0000256" key="14">
    <source>
        <dbReference type="ARBA" id="ARBA00023264"/>
    </source>
</evidence>
<protein>
    <recommendedName>
        <fullName evidence="6">inositol-3-phosphate synthase</fullName>
        <ecNumber evidence="6">5.5.1.4</ecNumber>
    </recommendedName>
</protein>
<keyword evidence="17" id="KW-1185">Reference proteome</keyword>
<comment type="catalytic activity">
    <reaction evidence="1">
        <text>D-glucose 6-phosphate = 1D-myo-inositol 3-phosphate</text>
        <dbReference type="Rhea" id="RHEA:10716"/>
        <dbReference type="ChEBI" id="CHEBI:58401"/>
        <dbReference type="ChEBI" id="CHEBI:61548"/>
        <dbReference type="EC" id="5.5.1.4"/>
    </reaction>
</comment>
<dbReference type="Pfam" id="PF01658">
    <property type="entry name" value="Inos-1-P_synth"/>
    <property type="match status" value="1"/>
</dbReference>
<comment type="cofactor">
    <cofactor evidence="2">
        <name>NAD(+)</name>
        <dbReference type="ChEBI" id="CHEBI:57540"/>
    </cofactor>
</comment>
<comment type="similarity">
    <text evidence="5">Belongs to the myo-inositol 1-phosphate synthase family.</text>
</comment>
<dbReference type="EMBL" id="VWRR01000005">
    <property type="protein sequence ID" value="KAF6003869.1"/>
    <property type="molecule type" value="Genomic_DNA"/>
</dbReference>
<organism evidence="16 17">
    <name type="scientific">Cyanidiococcus yangmingshanensis</name>
    <dbReference type="NCBI Taxonomy" id="2690220"/>
    <lineage>
        <taxon>Eukaryota</taxon>
        <taxon>Rhodophyta</taxon>
        <taxon>Bangiophyceae</taxon>
        <taxon>Cyanidiales</taxon>
        <taxon>Cyanidiaceae</taxon>
        <taxon>Cyanidiococcus</taxon>
    </lineage>
</organism>
<dbReference type="PIRSF" id="PIRSF015578">
    <property type="entry name" value="Myoinos-ppht_syn"/>
    <property type="match status" value="1"/>
</dbReference>
<keyword evidence="9" id="KW-0398">Inositol biosynthesis</keyword>
<keyword evidence="14" id="KW-1208">Phospholipid metabolism</keyword>
<evidence type="ECO:0000256" key="4">
    <source>
        <dbReference type="ARBA" id="ARBA00005117"/>
    </source>
</evidence>
<keyword evidence="7" id="KW-0963">Cytoplasm</keyword>
<evidence type="ECO:0000256" key="11">
    <source>
        <dbReference type="ARBA" id="ARBA00023098"/>
    </source>
</evidence>
<evidence type="ECO:0000313" key="17">
    <source>
        <dbReference type="Proteomes" id="UP000530660"/>
    </source>
</evidence>
<evidence type="ECO:0000256" key="8">
    <source>
        <dbReference type="ARBA" id="ARBA00022516"/>
    </source>
</evidence>
<dbReference type="EC" id="5.5.1.4" evidence="6"/>
<comment type="pathway">
    <text evidence="4">Polyol metabolism; myo-inositol biosynthesis; myo-inositol from D-glucose 6-phosphate: step 1/2.</text>
</comment>
<dbReference type="UniPathway" id="UPA00823">
    <property type="reaction ID" value="UER00787"/>
</dbReference>
<dbReference type="GO" id="GO:0006021">
    <property type="term" value="P:inositol biosynthetic process"/>
    <property type="evidence" value="ECO:0007669"/>
    <property type="project" value="UniProtKB-UniPathway"/>
</dbReference>
<evidence type="ECO:0000313" key="16">
    <source>
        <dbReference type="EMBL" id="KAF6003869.1"/>
    </source>
</evidence>
<proteinExistence type="inferred from homology"/>
<evidence type="ECO:0000256" key="10">
    <source>
        <dbReference type="ARBA" id="ARBA00023027"/>
    </source>
</evidence>
<dbReference type="Pfam" id="PF07994">
    <property type="entry name" value="NAD_binding_5"/>
    <property type="match status" value="1"/>
</dbReference>
<keyword evidence="10" id="KW-0520">NAD</keyword>
<comment type="caution">
    <text evidence="16">The sequence shown here is derived from an EMBL/GenBank/DDBJ whole genome shotgun (WGS) entry which is preliminary data.</text>
</comment>
<dbReference type="FunFam" id="3.40.50.720:FF:000069">
    <property type="entry name" value="Inositol-3-phosphate synthase 1"/>
    <property type="match status" value="1"/>
</dbReference>
<dbReference type="InterPro" id="IPR013021">
    <property type="entry name" value="Myo-inos-1-P_Synthase_GAPDH"/>
</dbReference>
<dbReference type="GO" id="GO:0005737">
    <property type="term" value="C:cytoplasm"/>
    <property type="evidence" value="ECO:0007669"/>
    <property type="project" value="UniProtKB-SubCell"/>
</dbReference>
<dbReference type="PANTHER" id="PTHR11510">
    <property type="entry name" value="MYO-INOSITOL-1 PHOSPHATE SYNTHASE"/>
    <property type="match status" value="1"/>
</dbReference>
<dbReference type="AlphaFoldDB" id="A0A7J7IMD3"/>
<evidence type="ECO:0000259" key="15">
    <source>
        <dbReference type="Pfam" id="PF01658"/>
    </source>
</evidence>
<dbReference type="Proteomes" id="UP000530660">
    <property type="component" value="Unassembled WGS sequence"/>
</dbReference>
<name>A0A7J7IMD3_9RHOD</name>
<keyword evidence="8" id="KW-0444">Lipid biosynthesis</keyword>
<keyword evidence="11" id="KW-0443">Lipid metabolism</keyword>
<sequence>MTDNDAYRAKELRAPGKVASVGVRYSPWPVQVDSPEVHYSDEYIFAKFHYEQVSTCEDRQNGRTLVRPERQQLEFRTDRCVPRLGLLQVGWGGNNGSTLTAAVVANRENICWESREGLCSPNYYGSVTQTASVHLGCDEQGADVFVPLHAIVPLVHPNDIILGGWDISSSNLADALDRAKVLDVDLRRQLRPFLERIKPWRAAFDKSFIAQNQQSRADNILSGSKQEQLDSLRDDIRRFKAEHKVEKVVVVWSANSERYAELTTEAACLPEKLLQAIRNNEAEISPSILYAVAAILEHCPYVNGSPQNTLLPSVVELARQQAVPVSGNDFKSGQTRLKSVFTDFLVGCGLKPRAIVTYNHLGNNDMYQLTDGTMWKPKSVSKSGVLEDIVSSNRALFAEGEEPDHVVVVKYVPFLGDSKRDISEYTSEAFMGGRYTNIIHNEALDSILCAPLILDTAILCELLTRVTFRRPGDETYRPLESVAVALSFFMKNPMTPYGLPPVNALWRQRLCLENMLRALVGLGPSHELWFLGASDDARKSS</sequence>
<dbReference type="GO" id="GO:0004512">
    <property type="term" value="F:inositol-3-phosphate synthase activity"/>
    <property type="evidence" value="ECO:0007669"/>
    <property type="project" value="UniProtKB-EC"/>
</dbReference>
<evidence type="ECO:0000256" key="6">
    <source>
        <dbReference type="ARBA" id="ARBA00012125"/>
    </source>
</evidence>
<dbReference type="OrthoDB" id="2887at2759"/>
<dbReference type="InterPro" id="IPR036291">
    <property type="entry name" value="NAD(P)-bd_dom_sf"/>
</dbReference>
<evidence type="ECO:0000256" key="2">
    <source>
        <dbReference type="ARBA" id="ARBA00001911"/>
    </source>
</evidence>
<gene>
    <name evidence="16" type="ORF">F1559_002987</name>
</gene>
<accession>A0A7J7IMD3</accession>
<evidence type="ECO:0000256" key="3">
    <source>
        <dbReference type="ARBA" id="ARBA00004496"/>
    </source>
</evidence>
<evidence type="ECO:0000256" key="12">
    <source>
        <dbReference type="ARBA" id="ARBA00023209"/>
    </source>
</evidence>
<evidence type="ECO:0000256" key="1">
    <source>
        <dbReference type="ARBA" id="ARBA00000113"/>
    </source>
</evidence>
<keyword evidence="13" id="KW-0413">Isomerase</keyword>
<dbReference type="InterPro" id="IPR002587">
    <property type="entry name" value="Myo-inos-1-P_Synthase"/>
</dbReference>
<dbReference type="SUPFAM" id="SSF51735">
    <property type="entry name" value="NAD(P)-binding Rossmann-fold domains"/>
    <property type="match status" value="1"/>
</dbReference>